<evidence type="ECO:0000313" key="3">
    <source>
        <dbReference type="Proteomes" id="UP000244911"/>
    </source>
</evidence>
<feature type="compositionally biased region" description="Basic and acidic residues" evidence="1">
    <location>
        <begin position="13"/>
        <end position="41"/>
    </location>
</feature>
<feature type="compositionally biased region" description="Polar residues" evidence="1">
    <location>
        <begin position="1"/>
        <end position="12"/>
    </location>
</feature>
<gene>
    <name evidence="2" type="ORF">ALP8811_01459</name>
</gene>
<dbReference type="RefSeq" id="WP_181363706.1">
    <property type="nucleotide sequence ID" value="NZ_OMOI01000001.1"/>
</dbReference>
<sequence length="54" mass="6565">MISILSNSFRTATRTERHTDGQKTVFRDERKMQNDSQARAEKELRRWHRKWFAG</sequence>
<feature type="region of interest" description="Disordered" evidence="1">
    <location>
        <begin position="1"/>
        <end position="41"/>
    </location>
</feature>
<accession>A0A2R8AKN9</accession>
<reference evidence="3" key="1">
    <citation type="submission" date="2018-03" db="EMBL/GenBank/DDBJ databases">
        <authorList>
            <person name="Rodrigo-Torres L."/>
            <person name="Arahal R. D."/>
            <person name="Lucena T."/>
        </authorList>
    </citation>
    <scope>NUCLEOTIDE SEQUENCE [LARGE SCALE GENOMIC DNA]</scope>
    <source>
        <strain evidence="3">CECT 8811</strain>
    </source>
</reference>
<dbReference type="EMBL" id="OMOI01000001">
    <property type="protein sequence ID" value="SPF76454.1"/>
    <property type="molecule type" value="Genomic_DNA"/>
</dbReference>
<dbReference type="AlphaFoldDB" id="A0A2R8AKN9"/>
<keyword evidence="3" id="KW-1185">Reference proteome</keyword>
<proteinExistence type="predicted"/>
<protein>
    <submittedName>
        <fullName evidence="2">Uncharacterized protein</fullName>
    </submittedName>
</protein>
<organism evidence="2 3">
    <name type="scientific">Aliiroseovarius pelagivivens</name>
    <dbReference type="NCBI Taxonomy" id="1639690"/>
    <lineage>
        <taxon>Bacteria</taxon>
        <taxon>Pseudomonadati</taxon>
        <taxon>Pseudomonadota</taxon>
        <taxon>Alphaproteobacteria</taxon>
        <taxon>Rhodobacterales</taxon>
        <taxon>Paracoccaceae</taxon>
        <taxon>Aliiroseovarius</taxon>
    </lineage>
</organism>
<evidence type="ECO:0000256" key="1">
    <source>
        <dbReference type="SAM" id="MobiDB-lite"/>
    </source>
</evidence>
<evidence type="ECO:0000313" key="2">
    <source>
        <dbReference type="EMBL" id="SPF76454.1"/>
    </source>
</evidence>
<dbReference type="Proteomes" id="UP000244911">
    <property type="component" value="Unassembled WGS sequence"/>
</dbReference>
<name>A0A2R8AKN9_9RHOB</name>